<gene>
    <name evidence="1" type="ORF">LCGC14_1885830</name>
</gene>
<sequence>MSIAINGMGVSLIHVRYDGRSYEIRVDEMNNVQNGMSSSELLTAIENHLDFDVGAFNGYELDIVEETENAILHPAVKFGV</sequence>
<proteinExistence type="predicted"/>
<dbReference type="AlphaFoldDB" id="A0A0F9IZA3"/>
<dbReference type="EMBL" id="LAZR01019497">
    <property type="protein sequence ID" value="KKL92327.1"/>
    <property type="molecule type" value="Genomic_DNA"/>
</dbReference>
<accession>A0A0F9IZA3</accession>
<name>A0A0F9IZA3_9ZZZZ</name>
<organism evidence="1">
    <name type="scientific">marine sediment metagenome</name>
    <dbReference type="NCBI Taxonomy" id="412755"/>
    <lineage>
        <taxon>unclassified sequences</taxon>
        <taxon>metagenomes</taxon>
        <taxon>ecological metagenomes</taxon>
    </lineage>
</organism>
<comment type="caution">
    <text evidence="1">The sequence shown here is derived from an EMBL/GenBank/DDBJ whole genome shotgun (WGS) entry which is preliminary data.</text>
</comment>
<evidence type="ECO:0000313" key="1">
    <source>
        <dbReference type="EMBL" id="KKL92327.1"/>
    </source>
</evidence>
<reference evidence="1" key="1">
    <citation type="journal article" date="2015" name="Nature">
        <title>Complex archaea that bridge the gap between prokaryotes and eukaryotes.</title>
        <authorList>
            <person name="Spang A."/>
            <person name="Saw J.H."/>
            <person name="Jorgensen S.L."/>
            <person name="Zaremba-Niedzwiedzka K."/>
            <person name="Martijn J."/>
            <person name="Lind A.E."/>
            <person name="van Eijk R."/>
            <person name="Schleper C."/>
            <person name="Guy L."/>
            <person name="Ettema T.J."/>
        </authorList>
    </citation>
    <scope>NUCLEOTIDE SEQUENCE</scope>
</reference>
<protein>
    <submittedName>
        <fullName evidence="1">Uncharacterized protein</fullName>
    </submittedName>
</protein>